<dbReference type="RefSeq" id="WP_132767038.1">
    <property type="nucleotide sequence ID" value="NZ_SMAB01000002.1"/>
</dbReference>
<accession>A0A4R3KKZ0</accession>
<dbReference type="InterPro" id="IPR003718">
    <property type="entry name" value="OsmC/Ohr_fam"/>
</dbReference>
<comment type="caution">
    <text evidence="1">The sequence shown here is derived from an EMBL/GenBank/DDBJ whole genome shotgun (WGS) entry which is preliminary data.</text>
</comment>
<dbReference type="EMBL" id="SMAB01000002">
    <property type="protein sequence ID" value="TCS84182.1"/>
    <property type="molecule type" value="Genomic_DNA"/>
</dbReference>
<dbReference type="AlphaFoldDB" id="A0A4R3KKZ0"/>
<evidence type="ECO:0000313" key="1">
    <source>
        <dbReference type="EMBL" id="TCS84182.1"/>
    </source>
</evidence>
<proteinExistence type="predicted"/>
<organism evidence="1 2">
    <name type="scientific">Tepidibacillus fermentans</name>
    <dbReference type="NCBI Taxonomy" id="1281767"/>
    <lineage>
        <taxon>Bacteria</taxon>
        <taxon>Bacillati</taxon>
        <taxon>Bacillota</taxon>
        <taxon>Bacilli</taxon>
        <taxon>Bacillales</taxon>
        <taxon>Bacillaceae</taxon>
        <taxon>Tepidibacillus</taxon>
    </lineage>
</organism>
<dbReference type="PANTHER" id="PTHR35368">
    <property type="entry name" value="HYDROPEROXIDE REDUCTASE"/>
    <property type="match status" value="1"/>
</dbReference>
<evidence type="ECO:0000313" key="2">
    <source>
        <dbReference type="Proteomes" id="UP000295788"/>
    </source>
</evidence>
<dbReference type="SUPFAM" id="SSF82784">
    <property type="entry name" value="OsmC-like"/>
    <property type="match status" value="1"/>
</dbReference>
<dbReference type="Pfam" id="PF02566">
    <property type="entry name" value="OsmC"/>
    <property type="match status" value="1"/>
</dbReference>
<sequence>MAIQEFKATVSLKEGLFVEANARGFTVQMDEPEQLGGTNKAMNPVEMLLSALGGCLSITIAAFSKAAHVEIEDCKVHVTGDLDPDGFLGLNKDVRKGFTQIRYQVELVSNSPEDKIKKLMQMVEEKCPVSDTLKGVEVIGDVKIVR</sequence>
<keyword evidence="2" id="KW-1185">Reference proteome</keyword>
<gene>
    <name evidence="1" type="ORF">EDD72_102226</name>
</gene>
<dbReference type="Proteomes" id="UP000295788">
    <property type="component" value="Unassembled WGS sequence"/>
</dbReference>
<dbReference type="InterPro" id="IPR052924">
    <property type="entry name" value="OsmC/Ohr_hydroprdx_reductase"/>
</dbReference>
<name>A0A4R3KKZ0_9BACI</name>
<reference evidence="1 2" key="1">
    <citation type="submission" date="2019-03" db="EMBL/GenBank/DDBJ databases">
        <title>Genomic Encyclopedia of Type Strains, Phase IV (KMG-IV): sequencing the most valuable type-strain genomes for metagenomic binning, comparative biology and taxonomic classification.</title>
        <authorList>
            <person name="Goeker M."/>
        </authorList>
    </citation>
    <scope>NUCLEOTIDE SEQUENCE [LARGE SCALE GENOMIC DNA]</scope>
    <source>
        <strain evidence="1 2">DSM 23802</strain>
    </source>
</reference>
<dbReference type="PANTHER" id="PTHR35368:SF1">
    <property type="entry name" value="HYDROPEROXIDE REDUCTASE"/>
    <property type="match status" value="1"/>
</dbReference>
<dbReference type="InterPro" id="IPR015946">
    <property type="entry name" value="KH_dom-like_a/b"/>
</dbReference>
<dbReference type="Gene3D" id="3.30.300.20">
    <property type="match status" value="1"/>
</dbReference>
<dbReference type="OrthoDB" id="1433018at2"/>
<dbReference type="InterPro" id="IPR036102">
    <property type="entry name" value="OsmC/Ohrsf"/>
</dbReference>
<protein>
    <submittedName>
        <fullName evidence="1">Putative OsmC-like protein</fullName>
    </submittedName>
</protein>